<dbReference type="InterPro" id="IPR010095">
    <property type="entry name" value="Cas12f1-like_TNB"/>
</dbReference>
<accession>A0AAP5M989</accession>
<evidence type="ECO:0000313" key="5">
    <source>
        <dbReference type="Proteomes" id="UP000667802"/>
    </source>
</evidence>
<gene>
    <name evidence="4" type="ORF">G7B40_036145</name>
</gene>
<evidence type="ECO:0000313" key="4">
    <source>
        <dbReference type="EMBL" id="MDR9899946.1"/>
    </source>
</evidence>
<organism evidence="4 5">
    <name type="scientific">Aetokthonos hydrillicola Thurmond2011</name>
    <dbReference type="NCBI Taxonomy" id="2712845"/>
    <lineage>
        <taxon>Bacteria</taxon>
        <taxon>Bacillati</taxon>
        <taxon>Cyanobacteriota</taxon>
        <taxon>Cyanophyceae</taxon>
        <taxon>Nostocales</taxon>
        <taxon>Hapalosiphonaceae</taxon>
        <taxon>Aetokthonos</taxon>
    </lineage>
</organism>
<proteinExistence type="predicted"/>
<evidence type="ECO:0000259" key="3">
    <source>
        <dbReference type="Pfam" id="PF07282"/>
    </source>
</evidence>
<name>A0AAP5M989_9CYAN</name>
<feature type="compositionally biased region" description="Basic and acidic residues" evidence="2">
    <location>
        <begin position="75"/>
        <end position="88"/>
    </location>
</feature>
<dbReference type="GO" id="GO:0003677">
    <property type="term" value="F:DNA binding"/>
    <property type="evidence" value="ECO:0007669"/>
    <property type="project" value="UniProtKB-KW"/>
</dbReference>
<sequence length="102" mass="11417">MNPKHTSQKCNVCGHVDAESRDKEKFICVSCNHMAQADINAAKNIKELAMLSIASMVLGDSQELEPRGLLRPKQRKETSVRRQGKRTEPGNLSNKDIERLVS</sequence>
<keyword evidence="5" id="KW-1185">Reference proteome</keyword>
<feature type="domain" description="Cas12f1-like TNB" evidence="3">
    <location>
        <begin position="2"/>
        <end position="45"/>
    </location>
</feature>
<protein>
    <submittedName>
        <fullName evidence="4">Transposase</fullName>
    </submittedName>
</protein>
<keyword evidence="1" id="KW-0238">DNA-binding</keyword>
<dbReference type="Pfam" id="PF07282">
    <property type="entry name" value="Cas12f1-like_TNB"/>
    <property type="match status" value="1"/>
</dbReference>
<dbReference type="Proteomes" id="UP000667802">
    <property type="component" value="Unassembled WGS sequence"/>
</dbReference>
<evidence type="ECO:0000256" key="1">
    <source>
        <dbReference type="ARBA" id="ARBA00023125"/>
    </source>
</evidence>
<reference evidence="5" key="1">
    <citation type="journal article" date="2021" name="Science">
        <title>Hunting the eagle killer: A cyanobacterial neurotoxin causes vacuolar myelinopathy.</title>
        <authorList>
            <person name="Breinlinger S."/>
            <person name="Phillips T.J."/>
            <person name="Haram B.N."/>
            <person name="Mares J."/>
            <person name="Martinez Yerena J.A."/>
            <person name="Hrouzek P."/>
            <person name="Sobotka R."/>
            <person name="Henderson W.M."/>
            <person name="Schmieder P."/>
            <person name="Williams S.M."/>
            <person name="Lauderdale J.D."/>
            <person name="Wilde H.D."/>
            <person name="Gerrin W."/>
            <person name="Kust A."/>
            <person name="Washington J.W."/>
            <person name="Wagner C."/>
            <person name="Geier B."/>
            <person name="Liebeke M."/>
            <person name="Enke H."/>
            <person name="Niedermeyer T.H.J."/>
            <person name="Wilde S.B."/>
        </authorList>
    </citation>
    <scope>NUCLEOTIDE SEQUENCE [LARGE SCALE GENOMIC DNA]</scope>
    <source>
        <strain evidence="5">Thurmond2011</strain>
    </source>
</reference>
<feature type="region of interest" description="Disordered" evidence="2">
    <location>
        <begin position="65"/>
        <end position="102"/>
    </location>
</feature>
<dbReference type="EMBL" id="JAALHA020000029">
    <property type="protein sequence ID" value="MDR9899946.1"/>
    <property type="molecule type" value="Genomic_DNA"/>
</dbReference>
<dbReference type="AlphaFoldDB" id="A0AAP5M989"/>
<evidence type="ECO:0000256" key="2">
    <source>
        <dbReference type="SAM" id="MobiDB-lite"/>
    </source>
</evidence>
<comment type="caution">
    <text evidence="4">The sequence shown here is derived from an EMBL/GenBank/DDBJ whole genome shotgun (WGS) entry which is preliminary data.</text>
</comment>